<dbReference type="PANTHER" id="PTHR21164">
    <property type="entry name" value="CHORISMATE MUTASE"/>
    <property type="match status" value="1"/>
</dbReference>
<dbReference type="InterPro" id="IPR035959">
    <property type="entry name" value="RutC-like_sf"/>
</dbReference>
<dbReference type="PIRSF" id="PIRSF005965">
    <property type="entry name" value="Chor_mut_AroH"/>
    <property type="match status" value="1"/>
</dbReference>
<accession>A0A941ECP8</accession>
<proteinExistence type="predicted"/>
<reference evidence="4" key="1">
    <citation type="submission" date="2021-04" db="EMBL/GenBank/DDBJ databases">
        <title>Genome based classification of Actinospica acidithermotolerans sp. nov., an actinobacterium isolated from an Indonesian hot spring.</title>
        <authorList>
            <person name="Kusuma A.B."/>
            <person name="Putra K.E."/>
            <person name="Nafisah S."/>
            <person name="Loh J."/>
            <person name="Nouioui I."/>
            <person name="Goodfellow M."/>
        </authorList>
    </citation>
    <scope>NUCLEOTIDE SEQUENCE</scope>
    <source>
        <strain evidence="4">MGRD01-02</strain>
    </source>
</reference>
<dbReference type="Gene3D" id="3.30.1330.40">
    <property type="entry name" value="RutC-like"/>
    <property type="match status" value="1"/>
</dbReference>
<organism evidence="4 5">
    <name type="scientific">Actinospica acidithermotolerans</name>
    <dbReference type="NCBI Taxonomy" id="2828514"/>
    <lineage>
        <taxon>Bacteria</taxon>
        <taxon>Bacillati</taxon>
        <taxon>Actinomycetota</taxon>
        <taxon>Actinomycetes</taxon>
        <taxon>Catenulisporales</taxon>
        <taxon>Actinospicaceae</taxon>
        <taxon>Actinospica</taxon>
    </lineage>
</organism>
<dbReference type="RefSeq" id="WP_212519106.1">
    <property type="nucleotide sequence ID" value="NZ_JAGSOH010000046.1"/>
</dbReference>
<evidence type="ECO:0000313" key="4">
    <source>
        <dbReference type="EMBL" id="MBR7827965.1"/>
    </source>
</evidence>
<protein>
    <recommendedName>
        <fullName evidence="1 3">chorismate mutase</fullName>
        <ecNumber evidence="1 3">5.4.99.5</ecNumber>
    </recommendedName>
</protein>
<dbReference type="EMBL" id="JAGSOH010000046">
    <property type="protein sequence ID" value="MBR7827965.1"/>
    <property type="molecule type" value="Genomic_DNA"/>
</dbReference>
<keyword evidence="2 3" id="KW-0028">Amino-acid biosynthesis</keyword>
<comment type="caution">
    <text evidence="4">The sequence shown here is derived from an EMBL/GenBank/DDBJ whole genome shotgun (WGS) entry which is preliminary data.</text>
</comment>
<keyword evidence="3 4" id="KW-0413">Isomerase</keyword>
<dbReference type="EC" id="5.4.99.5" evidence="1 3"/>
<feature type="binding site" evidence="2">
    <location>
        <position position="7"/>
    </location>
    <ligand>
        <name>prephenate</name>
        <dbReference type="ChEBI" id="CHEBI:29934"/>
    </ligand>
</feature>
<comment type="catalytic activity">
    <reaction evidence="3">
        <text>chorismate = prephenate</text>
        <dbReference type="Rhea" id="RHEA:13897"/>
        <dbReference type="ChEBI" id="CHEBI:29748"/>
        <dbReference type="ChEBI" id="CHEBI:29934"/>
        <dbReference type="EC" id="5.4.99.5"/>
    </reaction>
</comment>
<evidence type="ECO:0000313" key="5">
    <source>
        <dbReference type="Proteomes" id="UP000676325"/>
    </source>
</evidence>
<feature type="binding site" evidence="2">
    <location>
        <position position="89"/>
    </location>
    <ligand>
        <name>prephenate</name>
        <dbReference type="ChEBI" id="CHEBI:29934"/>
    </ligand>
</feature>
<dbReference type="AlphaFoldDB" id="A0A941ECP8"/>
<dbReference type="PROSITE" id="PS51167">
    <property type="entry name" value="CHORISMATE_MUT_1"/>
    <property type="match status" value="1"/>
</dbReference>
<dbReference type="CDD" id="cd02185">
    <property type="entry name" value="AroH"/>
    <property type="match status" value="1"/>
</dbReference>
<evidence type="ECO:0000256" key="2">
    <source>
        <dbReference type="PIRSR" id="PIRSR005965-1"/>
    </source>
</evidence>
<evidence type="ECO:0000256" key="3">
    <source>
        <dbReference type="PROSITE-ProRule" id="PRU00514"/>
    </source>
</evidence>
<gene>
    <name evidence="4" type="primary">aroH</name>
    <name evidence="4" type="ORF">KDK95_16735</name>
</gene>
<keyword evidence="2 3" id="KW-0057">Aromatic amino acid biosynthesis</keyword>
<dbReference type="GO" id="GO:0009073">
    <property type="term" value="P:aromatic amino acid family biosynthetic process"/>
    <property type="evidence" value="ECO:0007669"/>
    <property type="project" value="UniProtKB-UniRule"/>
</dbReference>
<dbReference type="NCBIfam" id="TIGR01796">
    <property type="entry name" value="CM_mono_aroH"/>
    <property type="match status" value="1"/>
</dbReference>
<dbReference type="Proteomes" id="UP000676325">
    <property type="component" value="Unassembled WGS sequence"/>
</dbReference>
<dbReference type="GO" id="GO:0008652">
    <property type="term" value="P:amino acid biosynthetic process"/>
    <property type="evidence" value="ECO:0007669"/>
    <property type="project" value="UniProtKB-UniRule"/>
</dbReference>
<sequence length="120" mass="12702">MAVRAVRGAVQVDADERSLVLGATTELVTALFEANALTPEDVISMVFTATPDLTSEFPALAARELGLADTPLLCASEIAKAGAMPRVVRILAHVETMRSKQEVRHVYLGGAAALRTDIAQ</sequence>
<dbReference type="InterPro" id="IPR008243">
    <property type="entry name" value="Chorismate_mutase_AroH"/>
</dbReference>
<name>A0A941ECP8_9ACTN</name>
<feature type="binding site" evidence="2">
    <location>
        <position position="107"/>
    </location>
    <ligand>
        <name>prephenate</name>
        <dbReference type="ChEBI" id="CHEBI:29934"/>
    </ligand>
</feature>
<dbReference type="GO" id="GO:0004106">
    <property type="term" value="F:chorismate mutase activity"/>
    <property type="evidence" value="ECO:0007669"/>
    <property type="project" value="UniProtKB-UniRule"/>
</dbReference>
<dbReference type="GO" id="GO:0046417">
    <property type="term" value="P:chorismate metabolic process"/>
    <property type="evidence" value="ECO:0007669"/>
    <property type="project" value="TreeGrafter"/>
</dbReference>
<keyword evidence="5" id="KW-1185">Reference proteome</keyword>
<evidence type="ECO:0000256" key="1">
    <source>
        <dbReference type="NCBIfam" id="TIGR01796"/>
    </source>
</evidence>
<dbReference type="PANTHER" id="PTHR21164:SF0">
    <property type="entry name" value="CHORISMATE MUTASE AROH"/>
    <property type="match status" value="1"/>
</dbReference>
<dbReference type="SUPFAM" id="SSF55298">
    <property type="entry name" value="YjgF-like"/>
    <property type="match status" value="1"/>
</dbReference>
<dbReference type="Pfam" id="PF07736">
    <property type="entry name" value="CM_1"/>
    <property type="match status" value="1"/>
</dbReference>